<dbReference type="CDD" id="cd00685">
    <property type="entry name" value="Trans_IPPS_HT"/>
    <property type="match status" value="1"/>
</dbReference>
<proteinExistence type="inferred from homology"/>
<dbReference type="PANTHER" id="PTHR43281">
    <property type="entry name" value="FARNESYL DIPHOSPHATE SYNTHASE"/>
    <property type="match status" value="1"/>
</dbReference>
<keyword evidence="14" id="KW-1185">Reference proteome</keyword>
<evidence type="ECO:0000256" key="1">
    <source>
        <dbReference type="ARBA" id="ARBA00001946"/>
    </source>
</evidence>
<dbReference type="FunFam" id="1.10.600.10:FF:000001">
    <property type="entry name" value="Geranylgeranyl diphosphate synthase"/>
    <property type="match status" value="1"/>
</dbReference>
<dbReference type="NCBIfam" id="NF045485">
    <property type="entry name" value="FPPsyn"/>
    <property type="match status" value="1"/>
</dbReference>
<dbReference type="EC" id="2.5.1.10" evidence="3"/>
<dbReference type="SFLD" id="SFLDG01017">
    <property type="entry name" value="Polyprenyl_Transferase_Like"/>
    <property type="match status" value="1"/>
</dbReference>
<dbReference type="RefSeq" id="WP_135108971.1">
    <property type="nucleotide sequence ID" value="NZ_SRHY01000004.1"/>
</dbReference>
<dbReference type="GO" id="GO:0016114">
    <property type="term" value="P:terpenoid biosynthetic process"/>
    <property type="evidence" value="ECO:0007669"/>
    <property type="project" value="UniProtKB-ARBA"/>
</dbReference>
<evidence type="ECO:0000313" key="13">
    <source>
        <dbReference type="EMBL" id="TFJ93716.1"/>
    </source>
</evidence>
<gene>
    <name evidence="13" type="ORF">E4U82_04980</name>
</gene>
<keyword evidence="8" id="KW-0414">Isoprene biosynthesis</keyword>
<dbReference type="AlphaFoldDB" id="A0A4Y9AD42"/>
<dbReference type="Proteomes" id="UP000298484">
    <property type="component" value="Unassembled WGS sequence"/>
</dbReference>
<name>A0A4Y9AD42_9BACI</name>
<dbReference type="GO" id="GO:0046872">
    <property type="term" value="F:metal ion binding"/>
    <property type="evidence" value="ECO:0007669"/>
    <property type="project" value="UniProtKB-KW"/>
</dbReference>
<evidence type="ECO:0000256" key="4">
    <source>
        <dbReference type="ARBA" id="ARBA00015100"/>
    </source>
</evidence>
<protein>
    <recommendedName>
        <fullName evidence="4">Farnesyl diphosphate synthase</fullName>
        <ecNumber evidence="3">2.5.1.10</ecNumber>
    </recommendedName>
    <alternativeName>
        <fullName evidence="10">(2E,6E)-farnesyl diphosphate synthase</fullName>
    </alternativeName>
    <alternativeName>
        <fullName evidence="9">Geranyltranstransferase</fullName>
    </alternativeName>
</protein>
<evidence type="ECO:0000256" key="10">
    <source>
        <dbReference type="ARBA" id="ARBA00032873"/>
    </source>
</evidence>
<evidence type="ECO:0000256" key="11">
    <source>
        <dbReference type="ARBA" id="ARBA00049399"/>
    </source>
</evidence>
<dbReference type="OrthoDB" id="9805316at2"/>
<evidence type="ECO:0000256" key="3">
    <source>
        <dbReference type="ARBA" id="ARBA00012439"/>
    </source>
</evidence>
<dbReference type="EMBL" id="SRHY01000004">
    <property type="protein sequence ID" value="TFJ93716.1"/>
    <property type="molecule type" value="Genomic_DNA"/>
</dbReference>
<evidence type="ECO:0000256" key="6">
    <source>
        <dbReference type="ARBA" id="ARBA00022723"/>
    </source>
</evidence>
<evidence type="ECO:0000256" key="12">
    <source>
        <dbReference type="RuleBase" id="RU004466"/>
    </source>
</evidence>
<evidence type="ECO:0000256" key="2">
    <source>
        <dbReference type="ARBA" id="ARBA00006706"/>
    </source>
</evidence>
<sequence length="296" mass="32963">MIVQEKLNHFINTNRELIGQELQYHLKQLDIPEQLKASMIYSTEAGGKRLRPILLMASFDAYNHDNNKVLSSAVALEMIHTYSLIHDDLPAMDDDDLRRGQPTNHIKFDEATAILAGDGLLTLSFELISNDLHLTDGEKVQIIQLLSTASGPKGMVAGQIRDMEAERKAVTLEELETIHTLKTGELFRFAIRSGAYLGGATNEQIKHLDQFAHYLGLIFQVQDDILDVTGDAAKIGKPVGSDEANDKNTYVKLLGIEGAVEKKENYVTKAKKELSDADADTSHLMSLVDYFSKRDH</sequence>
<dbReference type="PROSITE" id="PS00723">
    <property type="entry name" value="POLYPRENYL_SYNTHASE_1"/>
    <property type="match status" value="1"/>
</dbReference>
<dbReference type="PROSITE" id="PS00444">
    <property type="entry name" value="POLYPRENYL_SYNTHASE_2"/>
    <property type="match status" value="1"/>
</dbReference>
<evidence type="ECO:0000256" key="9">
    <source>
        <dbReference type="ARBA" id="ARBA00032380"/>
    </source>
</evidence>
<dbReference type="InterPro" id="IPR033749">
    <property type="entry name" value="Polyprenyl_synt_CS"/>
</dbReference>
<reference evidence="13 14" key="1">
    <citation type="submission" date="2019-03" db="EMBL/GenBank/DDBJ databases">
        <title>Genome sequence of Lentibacillus salicampi ATCC BAA-719.</title>
        <authorList>
            <person name="Maclea K.S."/>
            <person name="Simoes Junior M."/>
        </authorList>
    </citation>
    <scope>NUCLEOTIDE SEQUENCE [LARGE SCALE GENOMIC DNA]</scope>
    <source>
        <strain evidence="13 14">ATCC BAA-719</strain>
    </source>
</reference>
<keyword evidence="6" id="KW-0479">Metal-binding</keyword>
<dbReference type="InterPro" id="IPR000092">
    <property type="entry name" value="Polyprenyl_synt"/>
</dbReference>
<evidence type="ECO:0000256" key="7">
    <source>
        <dbReference type="ARBA" id="ARBA00022842"/>
    </source>
</evidence>
<evidence type="ECO:0000256" key="8">
    <source>
        <dbReference type="ARBA" id="ARBA00023229"/>
    </source>
</evidence>
<comment type="caution">
    <text evidence="13">The sequence shown here is derived from an EMBL/GenBank/DDBJ whole genome shotgun (WGS) entry which is preliminary data.</text>
</comment>
<dbReference type="Pfam" id="PF00348">
    <property type="entry name" value="polyprenyl_synt"/>
    <property type="match status" value="1"/>
</dbReference>
<dbReference type="GO" id="GO:0005737">
    <property type="term" value="C:cytoplasm"/>
    <property type="evidence" value="ECO:0007669"/>
    <property type="project" value="UniProtKB-ARBA"/>
</dbReference>
<dbReference type="GO" id="GO:0004337">
    <property type="term" value="F:(2E,6E)-farnesyl diphosphate synthase activity"/>
    <property type="evidence" value="ECO:0007669"/>
    <property type="project" value="UniProtKB-EC"/>
</dbReference>
<dbReference type="SUPFAM" id="SSF48576">
    <property type="entry name" value="Terpenoid synthases"/>
    <property type="match status" value="1"/>
</dbReference>
<comment type="cofactor">
    <cofactor evidence="1">
        <name>Mg(2+)</name>
        <dbReference type="ChEBI" id="CHEBI:18420"/>
    </cofactor>
</comment>
<organism evidence="13 14">
    <name type="scientific">Lentibacillus salicampi</name>
    <dbReference type="NCBI Taxonomy" id="175306"/>
    <lineage>
        <taxon>Bacteria</taxon>
        <taxon>Bacillati</taxon>
        <taxon>Bacillota</taxon>
        <taxon>Bacilli</taxon>
        <taxon>Bacillales</taxon>
        <taxon>Bacillaceae</taxon>
        <taxon>Lentibacillus</taxon>
    </lineage>
</organism>
<dbReference type="PANTHER" id="PTHR43281:SF1">
    <property type="entry name" value="FARNESYL DIPHOSPHATE SYNTHASE"/>
    <property type="match status" value="1"/>
</dbReference>
<evidence type="ECO:0000313" key="14">
    <source>
        <dbReference type="Proteomes" id="UP000298484"/>
    </source>
</evidence>
<accession>A0A4Y9AD42</accession>
<evidence type="ECO:0000256" key="5">
    <source>
        <dbReference type="ARBA" id="ARBA00022679"/>
    </source>
</evidence>
<dbReference type="Gene3D" id="1.10.600.10">
    <property type="entry name" value="Farnesyl Diphosphate Synthase"/>
    <property type="match status" value="1"/>
</dbReference>
<keyword evidence="5 12" id="KW-0808">Transferase</keyword>
<dbReference type="InterPro" id="IPR053378">
    <property type="entry name" value="Prenyl_diphosphate_synthase"/>
</dbReference>
<dbReference type="SFLD" id="SFLDS00005">
    <property type="entry name" value="Isoprenoid_Synthase_Type_I"/>
    <property type="match status" value="1"/>
</dbReference>
<comment type="similarity">
    <text evidence="2 12">Belongs to the FPP/GGPP synthase family.</text>
</comment>
<dbReference type="InterPro" id="IPR008949">
    <property type="entry name" value="Isoprenoid_synthase_dom_sf"/>
</dbReference>
<comment type="catalytic activity">
    <reaction evidence="11">
        <text>isopentenyl diphosphate + (2E)-geranyl diphosphate = (2E,6E)-farnesyl diphosphate + diphosphate</text>
        <dbReference type="Rhea" id="RHEA:19361"/>
        <dbReference type="ChEBI" id="CHEBI:33019"/>
        <dbReference type="ChEBI" id="CHEBI:58057"/>
        <dbReference type="ChEBI" id="CHEBI:128769"/>
        <dbReference type="ChEBI" id="CHEBI:175763"/>
        <dbReference type="EC" id="2.5.1.10"/>
    </reaction>
</comment>
<keyword evidence="7" id="KW-0460">Magnesium</keyword>